<dbReference type="Gene3D" id="3.40.50.2000">
    <property type="entry name" value="Glycogen Phosphorylase B"/>
    <property type="match status" value="2"/>
</dbReference>
<dbReference type="CDD" id="cd03794">
    <property type="entry name" value="GT4_WbuB-like"/>
    <property type="match status" value="1"/>
</dbReference>
<reference evidence="3 4" key="2">
    <citation type="journal article" date="2012" name="Stand. Genomic Sci.">
        <title>Genome sequence of the moderately thermophilic, amino-acid-degrading and sulfur-reducing bacterium Thermovirga lienii type strain (Cas60314(T)).</title>
        <authorList>
            <person name="Goker M."/>
            <person name="Saunders E."/>
            <person name="Lapidus A."/>
            <person name="Nolan M."/>
            <person name="Lucas S."/>
            <person name="Hammon N."/>
            <person name="Deshpande S."/>
            <person name="Cheng J.F."/>
            <person name="Han C."/>
            <person name="Tapia R."/>
            <person name="Goodwin L.A."/>
            <person name="Pitluck S."/>
            <person name="Liolios K."/>
            <person name="Mavromatis K."/>
            <person name="Pagani I."/>
            <person name="Ivanova N."/>
            <person name="Mikhailova N."/>
            <person name="Pati A."/>
            <person name="Chen A."/>
            <person name="Palaniappan K."/>
            <person name="Land M."/>
            <person name="Chang Y.J."/>
            <person name="Jeffries C.D."/>
            <person name="Brambilla E.M."/>
            <person name="Rohde M."/>
            <person name="Spring S."/>
            <person name="Detter J.C."/>
            <person name="Woyke T."/>
            <person name="Bristow J."/>
            <person name="Eisen J.A."/>
            <person name="Markowitz V."/>
            <person name="Hugenholtz P."/>
            <person name="Kyrpides N.C."/>
            <person name="Klenk H.P."/>
        </authorList>
    </citation>
    <scope>NUCLEOTIDE SEQUENCE [LARGE SCALE GENOMIC DNA]</scope>
    <source>
        <strain evidence="4">ATCC BAA-1197 / DSM 17291 / Cas60314</strain>
    </source>
</reference>
<keyword evidence="4" id="KW-1185">Reference proteome</keyword>
<dbReference type="Pfam" id="PF13579">
    <property type="entry name" value="Glyco_trans_4_4"/>
    <property type="match status" value="1"/>
</dbReference>
<evidence type="ECO:0000259" key="1">
    <source>
        <dbReference type="Pfam" id="PF00534"/>
    </source>
</evidence>
<dbReference type="HOGENOM" id="CLU_009583_11_2_0"/>
<dbReference type="InterPro" id="IPR001296">
    <property type="entry name" value="Glyco_trans_1"/>
</dbReference>
<name>G7V8Z4_THELD</name>
<dbReference type="GO" id="GO:0016758">
    <property type="term" value="F:hexosyltransferase activity"/>
    <property type="evidence" value="ECO:0007669"/>
    <property type="project" value="TreeGrafter"/>
</dbReference>
<accession>G7V8Z4</accession>
<dbReference type="SUPFAM" id="SSF53756">
    <property type="entry name" value="UDP-Glycosyltransferase/glycogen phosphorylase"/>
    <property type="match status" value="1"/>
</dbReference>
<organism evidence="3 4">
    <name type="scientific">Thermovirga lienii (strain ATCC BAA-1197 / DSM 17291 / Cas60314)</name>
    <dbReference type="NCBI Taxonomy" id="580340"/>
    <lineage>
        <taxon>Bacteria</taxon>
        <taxon>Thermotogati</taxon>
        <taxon>Synergistota</taxon>
        <taxon>Synergistia</taxon>
        <taxon>Synergistales</taxon>
        <taxon>Thermovirgaceae</taxon>
        <taxon>Thermovirga</taxon>
    </lineage>
</organism>
<protein>
    <submittedName>
        <fullName evidence="3">Glycosyl transferase group 1</fullName>
    </submittedName>
</protein>
<dbReference type="PANTHER" id="PTHR45947:SF3">
    <property type="entry name" value="SULFOQUINOVOSYL TRANSFERASE SQD2"/>
    <property type="match status" value="1"/>
</dbReference>
<dbReference type="InterPro" id="IPR050194">
    <property type="entry name" value="Glycosyltransferase_grp1"/>
</dbReference>
<sequence length="409" mass="47074">MNIWLVNHYAIHPSVPGGSRHYSLAKELVKKGHKVTIIASNFQHGVGKYNAELPMGRKYKEEFLDGIRFLWIDTPPYEGNTIRRLFNMFVFSWRLRFNNYFAGDNEKPDVIIGSSPHPFAALSAARLADKYKIPFVVEIRDLWPQSLIDLGRISKYHPFIILLAWLEKYLYRKAERIIVLLPGAAQYIRDLGIKEEKVVWIPNGIDTDLFPNMDLNKKADGKFTVMYAGAHGLANNLEIILYAAQKLQEEGFEDRIIFRLIGEGPEKHNLQMLAEKLNLKNVIFKDPIPKNEIHYNLSKADAFLMILKKSSVFRWGVSPNKLFDYFIMAKPIIWAVEAFNDPVKEAGAGVSIPPEDPVALAEAVKELFYMKPEERLEMGLKGREYVLKNYDFKFLASRLENVLLELVEK</sequence>
<dbReference type="Proteomes" id="UP000005868">
    <property type="component" value="Chromosome"/>
</dbReference>
<dbReference type="eggNOG" id="COG0438">
    <property type="taxonomic scope" value="Bacteria"/>
</dbReference>
<dbReference type="AlphaFoldDB" id="G7V8Z4"/>
<dbReference type="eggNOG" id="COG0297">
    <property type="taxonomic scope" value="Bacteria"/>
</dbReference>
<dbReference type="EMBL" id="CP003096">
    <property type="protein sequence ID" value="AER67528.1"/>
    <property type="molecule type" value="Genomic_DNA"/>
</dbReference>
<dbReference type="KEGG" id="tli:Tlie_1812"/>
<evidence type="ECO:0000259" key="2">
    <source>
        <dbReference type="Pfam" id="PF13579"/>
    </source>
</evidence>
<dbReference type="PANTHER" id="PTHR45947">
    <property type="entry name" value="SULFOQUINOVOSYL TRANSFERASE SQD2"/>
    <property type="match status" value="1"/>
</dbReference>
<proteinExistence type="predicted"/>
<evidence type="ECO:0000313" key="4">
    <source>
        <dbReference type="Proteomes" id="UP000005868"/>
    </source>
</evidence>
<dbReference type="InterPro" id="IPR028098">
    <property type="entry name" value="Glyco_trans_4-like_N"/>
</dbReference>
<dbReference type="STRING" id="580340.Tlie_1812"/>
<keyword evidence="3" id="KW-0808">Transferase</keyword>
<gene>
    <name evidence="3" type="ordered locus">Tlie_1812</name>
</gene>
<feature type="domain" description="Glycosyltransferase subfamily 4-like N-terminal" evidence="2">
    <location>
        <begin position="22"/>
        <end position="204"/>
    </location>
</feature>
<dbReference type="Pfam" id="PF00534">
    <property type="entry name" value="Glycos_transf_1"/>
    <property type="match status" value="1"/>
</dbReference>
<evidence type="ECO:0000313" key="3">
    <source>
        <dbReference type="EMBL" id="AER67528.1"/>
    </source>
</evidence>
<feature type="domain" description="Glycosyl transferase family 1" evidence="1">
    <location>
        <begin position="217"/>
        <end position="383"/>
    </location>
</feature>
<reference evidence="4" key="1">
    <citation type="submission" date="2011-10" db="EMBL/GenBank/DDBJ databases">
        <title>The complete genome of chromosome of Thermovirga lienii DSM 17291.</title>
        <authorList>
            <consortium name="US DOE Joint Genome Institute (JGI-PGF)"/>
            <person name="Lucas S."/>
            <person name="Copeland A."/>
            <person name="Lapidus A."/>
            <person name="Glavina del Rio T."/>
            <person name="Dalin E."/>
            <person name="Tice H."/>
            <person name="Bruce D."/>
            <person name="Goodwin L."/>
            <person name="Pitluck S."/>
            <person name="Peters L."/>
            <person name="Mikhailova N."/>
            <person name="Saunders E."/>
            <person name="Kyrpides N."/>
            <person name="Mavromatis K."/>
            <person name="Ivanova N."/>
            <person name="Last F.I."/>
            <person name="Brettin T."/>
            <person name="Detter J.C."/>
            <person name="Han C."/>
            <person name="Larimer F."/>
            <person name="Land M."/>
            <person name="Hauser L."/>
            <person name="Markowitz V."/>
            <person name="Cheng J.-F."/>
            <person name="Hugenholtz P."/>
            <person name="Woyke T."/>
            <person name="Wu D."/>
            <person name="Spring S."/>
            <person name="Schroeder M."/>
            <person name="Brambilla E.-M."/>
            <person name="Klenk H.-P."/>
            <person name="Eisen J.A."/>
        </authorList>
    </citation>
    <scope>NUCLEOTIDE SEQUENCE [LARGE SCALE GENOMIC DNA]</scope>
    <source>
        <strain evidence="4">ATCC BAA-1197 / DSM 17291 / Cas60314</strain>
    </source>
</reference>